<comment type="caution">
    <text evidence="7">The sequence shown here is derived from an EMBL/GenBank/DDBJ whole genome shotgun (WGS) entry which is preliminary data.</text>
</comment>
<dbReference type="InterPro" id="IPR045170">
    <property type="entry name" value="MTOX"/>
</dbReference>
<evidence type="ECO:0000256" key="3">
    <source>
        <dbReference type="ARBA" id="ARBA00022827"/>
    </source>
</evidence>
<keyword evidence="4" id="KW-0560">Oxidoreductase</keyword>
<dbReference type="PANTHER" id="PTHR10961:SF7">
    <property type="entry name" value="FAD DEPENDENT OXIDOREDUCTASE DOMAIN-CONTAINING PROTEIN"/>
    <property type="match status" value="1"/>
</dbReference>
<evidence type="ECO:0000313" key="7">
    <source>
        <dbReference type="EMBL" id="GGY12374.1"/>
    </source>
</evidence>
<feature type="domain" description="FAD dependent oxidoreductase" evidence="6">
    <location>
        <begin position="5"/>
        <end position="359"/>
    </location>
</feature>
<dbReference type="SUPFAM" id="SSF54373">
    <property type="entry name" value="FAD-linked reductases, C-terminal domain"/>
    <property type="match status" value="1"/>
</dbReference>
<reference evidence="8" key="1">
    <citation type="journal article" date="2019" name="Int. J. Syst. Evol. Microbiol.">
        <title>The Global Catalogue of Microorganisms (GCM) 10K type strain sequencing project: providing services to taxonomists for standard genome sequencing and annotation.</title>
        <authorList>
            <consortium name="The Broad Institute Genomics Platform"/>
            <consortium name="The Broad Institute Genome Sequencing Center for Infectious Disease"/>
            <person name="Wu L."/>
            <person name="Ma J."/>
        </authorList>
    </citation>
    <scope>NUCLEOTIDE SEQUENCE [LARGE SCALE GENOMIC DNA]</scope>
    <source>
        <strain evidence="8">JCM 4957</strain>
    </source>
</reference>
<dbReference type="InterPro" id="IPR036188">
    <property type="entry name" value="FAD/NAD-bd_sf"/>
</dbReference>
<evidence type="ECO:0000259" key="6">
    <source>
        <dbReference type="Pfam" id="PF01266"/>
    </source>
</evidence>
<proteinExistence type="predicted"/>
<dbReference type="Proteomes" id="UP000653308">
    <property type="component" value="Unassembled WGS sequence"/>
</dbReference>
<keyword evidence="8" id="KW-1185">Reference proteome</keyword>
<comment type="cofactor">
    <cofactor evidence="1">
        <name>FAD</name>
        <dbReference type="ChEBI" id="CHEBI:57692"/>
    </cofactor>
</comment>
<keyword evidence="2" id="KW-0285">Flavoprotein</keyword>
<sequence length="413" mass="44359">MDAKLAVIGLGSIGSMALWQASRLSDSVVGFEAATPAHGRSAVGGDTRLFRMVYLGRPEYHPIIERSRGLWAELEAETGQDILTPTGGLSIGTANGGFITSLLETTRITGAEHRVLTRKDLAERYPQHNLRPDDCAVYDPHAGVLRTDRAVSAAVAAAQANGATVLQNTPVDSVTETDHGVVVTSGDRTWTFEKVIVASGGWSRRLMPGHLRAVTETHRLVLTWFIAQDGAEFSPENFPVFSRLHGERSLYGAPAVDGVTVKASVDGPLDGRGRETPDPDSVPREITREETEKVTDVVTEFLPGLIPTVARSDAFPDLFTADRHPLLGWLDENSRVYCATGFSGKGFKMATGYGHIAAHEALGKQTVDGLDFVRPDRFKTRQAATGQEPDAPPRADQPPEVSSSASSPTPAQS</sequence>
<evidence type="ECO:0000256" key="4">
    <source>
        <dbReference type="ARBA" id="ARBA00023002"/>
    </source>
</evidence>
<evidence type="ECO:0000256" key="5">
    <source>
        <dbReference type="SAM" id="MobiDB-lite"/>
    </source>
</evidence>
<dbReference type="NCBIfam" id="NF008425">
    <property type="entry name" value="PRK11259.1"/>
    <property type="match status" value="1"/>
</dbReference>
<dbReference type="PANTHER" id="PTHR10961">
    <property type="entry name" value="PEROXISOMAL SARCOSINE OXIDASE"/>
    <property type="match status" value="1"/>
</dbReference>
<dbReference type="Gene3D" id="3.30.9.10">
    <property type="entry name" value="D-Amino Acid Oxidase, subunit A, domain 2"/>
    <property type="match status" value="1"/>
</dbReference>
<evidence type="ECO:0000313" key="8">
    <source>
        <dbReference type="Proteomes" id="UP000653308"/>
    </source>
</evidence>
<feature type="compositionally biased region" description="Basic and acidic residues" evidence="5">
    <location>
        <begin position="269"/>
        <end position="290"/>
    </location>
</feature>
<accession>A0ABQ2ZCL8</accession>
<dbReference type="RefSeq" id="WP_190197095.1">
    <property type="nucleotide sequence ID" value="NZ_BMWE01000004.1"/>
</dbReference>
<gene>
    <name evidence="7" type="ORF">GCM10010384_16980</name>
</gene>
<feature type="region of interest" description="Disordered" evidence="5">
    <location>
        <begin position="263"/>
        <end position="290"/>
    </location>
</feature>
<evidence type="ECO:0000256" key="1">
    <source>
        <dbReference type="ARBA" id="ARBA00001974"/>
    </source>
</evidence>
<feature type="region of interest" description="Disordered" evidence="5">
    <location>
        <begin position="375"/>
        <end position="413"/>
    </location>
</feature>
<keyword evidence="3" id="KW-0274">FAD</keyword>
<organism evidence="7 8">
    <name type="scientific">Streptomyces djakartensis</name>
    <dbReference type="NCBI Taxonomy" id="68193"/>
    <lineage>
        <taxon>Bacteria</taxon>
        <taxon>Bacillati</taxon>
        <taxon>Actinomycetota</taxon>
        <taxon>Actinomycetes</taxon>
        <taxon>Kitasatosporales</taxon>
        <taxon>Streptomycetaceae</taxon>
        <taxon>Streptomyces</taxon>
    </lineage>
</organism>
<dbReference type="Gene3D" id="3.50.50.60">
    <property type="entry name" value="FAD/NAD(P)-binding domain"/>
    <property type="match status" value="1"/>
</dbReference>
<evidence type="ECO:0000256" key="2">
    <source>
        <dbReference type="ARBA" id="ARBA00022630"/>
    </source>
</evidence>
<dbReference type="EMBL" id="BMWE01000004">
    <property type="protein sequence ID" value="GGY12374.1"/>
    <property type="molecule type" value="Genomic_DNA"/>
</dbReference>
<name>A0ABQ2ZCL8_9ACTN</name>
<dbReference type="Pfam" id="PF01266">
    <property type="entry name" value="DAO"/>
    <property type="match status" value="1"/>
</dbReference>
<feature type="compositionally biased region" description="Low complexity" evidence="5">
    <location>
        <begin position="398"/>
        <end position="413"/>
    </location>
</feature>
<protein>
    <recommendedName>
        <fullName evidence="6">FAD dependent oxidoreductase domain-containing protein</fullName>
    </recommendedName>
</protein>
<dbReference type="InterPro" id="IPR006076">
    <property type="entry name" value="FAD-dep_OxRdtase"/>
</dbReference>
<dbReference type="SUPFAM" id="SSF51905">
    <property type="entry name" value="FAD/NAD(P)-binding domain"/>
    <property type="match status" value="1"/>
</dbReference>